<protein>
    <submittedName>
        <fullName evidence="1">Uncharacterized protein</fullName>
    </submittedName>
</protein>
<dbReference type="Proteomes" id="UP000663722">
    <property type="component" value="Chromosome"/>
</dbReference>
<name>A0A975BPL1_9BACT</name>
<dbReference type="AlphaFoldDB" id="A0A975BPL1"/>
<proteinExistence type="predicted"/>
<evidence type="ECO:0000313" key="2">
    <source>
        <dbReference type="Proteomes" id="UP000663722"/>
    </source>
</evidence>
<organism evidence="1 2">
    <name type="scientific">Desulfonema magnum</name>
    <dbReference type="NCBI Taxonomy" id="45655"/>
    <lineage>
        <taxon>Bacteria</taxon>
        <taxon>Pseudomonadati</taxon>
        <taxon>Thermodesulfobacteriota</taxon>
        <taxon>Desulfobacteria</taxon>
        <taxon>Desulfobacterales</taxon>
        <taxon>Desulfococcaceae</taxon>
        <taxon>Desulfonema</taxon>
    </lineage>
</organism>
<dbReference type="EMBL" id="CP061800">
    <property type="protein sequence ID" value="QTA88839.1"/>
    <property type="molecule type" value="Genomic_DNA"/>
</dbReference>
<reference evidence="1" key="1">
    <citation type="journal article" date="2021" name="Microb. Physiol.">
        <title>Proteogenomic Insights into the Physiology of Marine, Sulfate-Reducing, Filamentous Desulfonema limicola and Desulfonema magnum.</title>
        <authorList>
            <person name="Schnaars V."/>
            <person name="Wohlbrand L."/>
            <person name="Scheve S."/>
            <person name="Hinrichs C."/>
            <person name="Reinhardt R."/>
            <person name="Rabus R."/>
        </authorList>
    </citation>
    <scope>NUCLEOTIDE SEQUENCE</scope>
    <source>
        <strain evidence="1">4be13</strain>
    </source>
</reference>
<dbReference type="KEGG" id="dmm:dnm_048860"/>
<sequence length="81" mass="9092">MEMWKCRVGGAKRNPPCAVGSASLHPPYVFVSGTFFTVKMHSEKPGFLSENIFITGGEKPGFFMSVYFEFPYTNLRSADFN</sequence>
<gene>
    <name evidence="1" type="ORF">dnm_048860</name>
</gene>
<evidence type="ECO:0000313" key="1">
    <source>
        <dbReference type="EMBL" id="QTA88839.1"/>
    </source>
</evidence>
<keyword evidence="2" id="KW-1185">Reference proteome</keyword>
<accession>A0A975BPL1</accession>